<dbReference type="EMBL" id="JAULSW010000009">
    <property type="protein sequence ID" value="KAK3370086.1"/>
    <property type="molecule type" value="Genomic_DNA"/>
</dbReference>
<protein>
    <recommendedName>
        <fullName evidence="4">Fungal specific transcription factor</fullName>
    </recommendedName>
</protein>
<feature type="compositionally biased region" description="Pro residues" evidence="1">
    <location>
        <begin position="32"/>
        <end position="43"/>
    </location>
</feature>
<evidence type="ECO:0000313" key="3">
    <source>
        <dbReference type="Proteomes" id="UP001285441"/>
    </source>
</evidence>
<sequence length="323" mass="35412">MVSRGLAASRHAPWHQHTTGPTTAPRRHLVSQPPPLTVTPTPPGNSSRSATSSAATYELGRFIKIVRRLRWKMPFMEHGYSLATDPNNADRLEAELMFKMDFFEYYMLLERALVHLLGVFGITVSRGSVGAGSSFASRPSANKGLSSSVWRDGRPDNGGGGGAYASGNNNSNSIGGPPPAGAGGSPWGHSYHANVLEALDSPMNPLHEVFGKGETRYQLQRAKDLRNRWKTAADDNNQQGRDRTSPAPLETYHLPPMFAAIIQGFEDAFSIAESFVCMDGMDDDDNTMDLGTNNTEGSSTIDWMTRDEEQWEFMVDAMDWEAV</sequence>
<organism evidence="2 3">
    <name type="scientific">Podospora didyma</name>
    <dbReference type="NCBI Taxonomy" id="330526"/>
    <lineage>
        <taxon>Eukaryota</taxon>
        <taxon>Fungi</taxon>
        <taxon>Dikarya</taxon>
        <taxon>Ascomycota</taxon>
        <taxon>Pezizomycotina</taxon>
        <taxon>Sordariomycetes</taxon>
        <taxon>Sordariomycetidae</taxon>
        <taxon>Sordariales</taxon>
        <taxon>Podosporaceae</taxon>
        <taxon>Podospora</taxon>
    </lineage>
</organism>
<name>A0AAE0K4T9_9PEZI</name>
<evidence type="ECO:0000256" key="1">
    <source>
        <dbReference type="SAM" id="MobiDB-lite"/>
    </source>
</evidence>
<feature type="region of interest" description="Disordered" evidence="1">
    <location>
        <begin position="230"/>
        <end position="249"/>
    </location>
</feature>
<reference evidence="2" key="1">
    <citation type="journal article" date="2023" name="Mol. Phylogenet. Evol.">
        <title>Genome-scale phylogeny and comparative genomics of the fungal order Sordariales.</title>
        <authorList>
            <person name="Hensen N."/>
            <person name="Bonometti L."/>
            <person name="Westerberg I."/>
            <person name="Brannstrom I.O."/>
            <person name="Guillou S."/>
            <person name="Cros-Aarteil S."/>
            <person name="Calhoun S."/>
            <person name="Haridas S."/>
            <person name="Kuo A."/>
            <person name="Mondo S."/>
            <person name="Pangilinan J."/>
            <person name="Riley R."/>
            <person name="LaButti K."/>
            <person name="Andreopoulos B."/>
            <person name="Lipzen A."/>
            <person name="Chen C."/>
            <person name="Yan M."/>
            <person name="Daum C."/>
            <person name="Ng V."/>
            <person name="Clum A."/>
            <person name="Steindorff A."/>
            <person name="Ohm R.A."/>
            <person name="Martin F."/>
            <person name="Silar P."/>
            <person name="Natvig D.O."/>
            <person name="Lalanne C."/>
            <person name="Gautier V."/>
            <person name="Ament-Velasquez S.L."/>
            <person name="Kruys A."/>
            <person name="Hutchinson M.I."/>
            <person name="Powell A.J."/>
            <person name="Barry K."/>
            <person name="Miller A.N."/>
            <person name="Grigoriev I.V."/>
            <person name="Debuchy R."/>
            <person name="Gladieux P."/>
            <person name="Hiltunen Thoren M."/>
            <person name="Johannesson H."/>
        </authorList>
    </citation>
    <scope>NUCLEOTIDE SEQUENCE</scope>
    <source>
        <strain evidence="2">CBS 232.78</strain>
    </source>
</reference>
<dbReference type="Proteomes" id="UP001285441">
    <property type="component" value="Unassembled WGS sequence"/>
</dbReference>
<reference evidence="2" key="2">
    <citation type="submission" date="2023-06" db="EMBL/GenBank/DDBJ databases">
        <authorList>
            <consortium name="Lawrence Berkeley National Laboratory"/>
            <person name="Haridas S."/>
            <person name="Hensen N."/>
            <person name="Bonometti L."/>
            <person name="Westerberg I."/>
            <person name="Brannstrom I.O."/>
            <person name="Guillou S."/>
            <person name="Cros-Aarteil S."/>
            <person name="Calhoun S."/>
            <person name="Kuo A."/>
            <person name="Mondo S."/>
            <person name="Pangilinan J."/>
            <person name="Riley R."/>
            <person name="LaButti K."/>
            <person name="Andreopoulos B."/>
            <person name="Lipzen A."/>
            <person name="Chen C."/>
            <person name="Yanf M."/>
            <person name="Daum C."/>
            <person name="Ng V."/>
            <person name="Clum A."/>
            <person name="Steindorff A."/>
            <person name="Ohm R."/>
            <person name="Martin F."/>
            <person name="Silar P."/>
            <person name="Natvig D."/>
            <person name="Lalanne C."/>
            <person name="Gautier V."/>
            <person name="Ament-velasquez S.L."/>
            <person name="Kruys A."/>
            <person name="Hutchinson M.I."/>
            <person name="Powell A.J."/>
            <person name="Barry K."/>
            <person name="Miller A.N."/>
            <person name="Grigoriev I.V."/>
            <person name="Debuchy R."/>
            <person name="Gladieux P."/>
            <person name="Thoren M.H."/>
            <person name="Johannesson H."/>
        </authorList>
    </citation>
    <scope>NUCLEOTIDE SEQUENCE</scope>
    <source>
        <strain evidence="2">CBS 232.78</strain>
    </source>
</reference>
<comment type="caution">
    <text evidence="2">The sequence shown here is derived from an EMBL/GenBank/DDBJ whole genome shotgun (WGS) entry which is preliminary data.</text>
</comment>
<feature type="region of interest" description="Disordered" evidence="1">
    <location>
        <begin position="131"/>
        <end position="186"/>
    </location>
</feature>
<gene>
    <name evidence="2" type="ORF">B0H63DRAFT_307070</name>
</gene>
<accession>A0AAE0K4T9</accession>
<evidence type="ECO:0008006" key="4">
    <source>
        <dbReference type="Google" id="ProtNLM"/>
    </source>
</evidence>
<proteinExistence type="predicted"/>
<feature type="compositionally biased region" description="Low complexity" evidence="1">
    <location>
        <begin position="165"/>
        <end position="175"/>
    </location>
</feature>
<feature type="compositionally biased region" description="Polar residues" evidence="1">
    <location>
        <begin position="134"/>
        <end position="149"/>
    </location>
</feature>
<feature type="region of interest" description="Disordered" evidence="1">
    <location>
        <begin position="1"/>
        <end position="52"/>
    </location>
</feature>
<evidence type="ECO:0000313" key="2">
    <source>
        <dbReference type="EMBL" id="KAK3370086.1"/>
    </source>
</evidence>
<dbReference type="AlphaFoldDB" id="A0AAE0K4T9"/>
<keyword evidence="3" id="KW-1185">Reference proteome</keyword>